<evidence type="ECO:0000313" key="1">
    <source>
        <dbReference type="EMBL" id="KAG9224458.1"/>
    </source>
</evidence>
<sequence length="616" mass="66916">MSHHAPSQNETINIHIESFDEGASLHVEGDSQPFSGPVDFLAPQGSDDEGLWTPGNSAPTSPAAFPQSFFDMKEYRNLMSNAHSRNVHIRSDSSSSLNANLLTGRLGPQPIDTTFASYRSTASDPIFSPEDNFAGHEFPEADDSDTLLFGPNGFISGTGDSTQEPSPVDTQLDLSSFALHTAPVHTDGMVDFLQVPFRPGRPRSNTHEGTVPTVAPRDVFPATSVSSVLSEAEISALQHSCSQTADAYDSAVSDDCFPTPQSAMEPVMRSSSSTLFGALGPDQHWIDPITKVDPRRRKSDTGVSVKPSMVQLLASHHKTSRSQSNINPIYPTQQSLTSPQQLASYQSGLSVPVIPAEPSTRQRSGSVTSSPRGRGIVRSTPGSRRHSPYPQPSKLPSPSLEYNNPYADLNSASYTLLDTSGYPVKSEESSQDQVLAINAFPGLSRNRTVPAGSPNHVPLAENPLLKRSISVSNSRSKYDIPAQYSNSTHLPLVEERSASVAVKSEPGMTPMAPFSTSPARPTVTSDATRAAADKRRLKEYKFFCPQCPQGFTARHNYERHVHAHEGRRPYLCSCGTPFTSKSDRKRHIDRSKNKPDCQGPPIDLDQQWDMPPPSLS</sequence>
<reference evidence="1 2" key="1">
    <citation type="journal article" date="2021" name="Appl. Environ. Microbiol.">
        <title>Genetic linkage and physical mapping for an oyster mushroom Pleurotus cornucopiae and QTL analysis for the trait cap color.</title>
        <authorList>
            <person name="Zhang Y."/>
            <person name="Gao W."/>
            <person name="Sonnenberg A."/>
            <person name="Chen Q."/>
            <person name="Zhang J."/>
            <person name="Huang C."/>
        </authorList>
    </citation>
    <scope>NUCLEOTIDE SEQUENCE [LARGE SCALE GENOMIC DNA]</scope>
    <source>
        <strain evidence="1">CCMSSC00406</strain>
    </source>
</reference>
<accession>A0ACB7J511</accession>
<keyword evidence="2" id="KW-1185">Reference proteome</keyword>
<organism evidence="1 2">
    <name type="scientific">Pleurotus cornucopiae</name>
    <name type="common">Cornucopia mushroom</name>
    <dbReference type="NCBI Taxonomy" id="5321"/>
    <lineage>
        <taxon>Eukaryota</taxon>
        <taxon>Fungi</taxon>
        <taxon>Dikarya</taxon>
        <taxon>Basidiomycota</taxon>
        <taxon>Agaricomycotina</taxon>
        <taxon>Agaricomycetes</taxon>
        <taxon>Agaricomycetidae</taxon>
        <taxon>Agaricales</taxon>
        <taxon>Pleurotineae</taxon>
        <taxon>Pleurotaceae</taxon>
        <taxon>Pleurotus</taxon>
    </lineage>
</organism>
<proteinExistence type="predicted"/>
<protein>
    <submittedName>
        <fullName evidence="1">Uncharacterized protein</fullName>
    </submittedName>
</protein>
<dbReference type="EMBL" id="WQMT02000003">
    <property type="protein sequence ID" value="KAG9224458.1"/>
    <property type="molecule type" value="Genomic_DNA"/>
</dbReference>
<gene>
    <name evidence="1" type="ORF">CCMSSC00406_0007651</name>
</gene>
<evidence type="ECO:0000313" key="2">
    <source>
        <dbReference type="Proteomes" id="UP000824881"/>
    </source>
</evidence>
<dbReference type="Proteomes" id="UP000824881">
    <property type="component" value="Unassembled WGS sequence"/>
</dbReference>
<name>A0ACB7J511_PLECO</name>
<comment type="caution">
    <text evidence="1">The sequence shown here is derived from an EMBL/GenBank/DDBJ whole genome shotgun (WGS) entry which is preliminary data.</text>
</comment>